<feature type="active site" description="Charge relay system" evidence="5">
    <location>
        <position position="227"/>
    </location>
</feature>
<organism evidence="7 8">
    <name type="scientific">Fusarium acutatum</name>
    <dbReference type="NCBI Taxonomy" id="78861"/>
    <lineage>
        <taxon>Eukaryota</taxon>
        <taxon>Fungi</taxon>
        <taxon>Dikarya</taxon>
        <taxon>Ascomycota</taxon>
        <taxon>Pezizomycotina</taxon>
        <taxon>Sordariomycetes</taxon>
        <taxon>Hypocreomycetidae</taxon>
        <taxon>Hypocreales</taxon>
        <taxon>Nectriaceae</taxon>
        <taxon>Fusarium</taxon>
        <taxon>Fusarium fujikuroi species complex</taxon>
    </lineage>
</organism>
<dbReference type="PROSITE" id="PS00138">
    <property type="entry name" value="SUBTILASE_SER"/>
    <property type="match status" value="1"/>
</dbReference>
<name>A0A8H4NNQ7_9HYPO</name>
<feature type="active site" description="Charge relay system" evidence="5">
    <location>
        <position position="495"/>
    </location>
</feature>
<proteinExistence type="inferred from homology"/>
<accession>A0A8H4NNQ7</accession>
<dbReference type="PROSITE" id="PS51892">
    <property type="entry name" value="SUBTILASE"/>
    <property type="match status" value="1"/>
</dbReference>
<dbReference type="Pfam" id="PF00082">
    <property type="entry name" value="Peptidase_S8"/>
    <property type="match status" value="1"/>
</dbReference>
<dbReference type="InterPro" id="IPR036852">
    <property type="entry name" value="Peptidase_S8/S53_dom_sf"/>
</dbReference>
<dbReference type="SUPFAM" id="SSF49785">
    <property type="entry name" value="Galactose-binding domain-like"/>
    <property type="match status" value="1"/>
</dbReference>
<keyword evidence="3 5" id="KW-0378">Hydrolase</keyword>
<reference evidence="7 8" key="1">
    <citation type="submission" date="2020-01" db="EMBL/GenBank/DDBJ databases">
        <title>Identification and distribution of gene clusters putatively required for synthesis of sphingolipid metabolism inhibitors in phylogenetically diverse species of the filamentous fungus Fusarium.</title>
        <authorList>
            <person name="Kim H.-S."/>
            <person name="Busman M."/>
            <person name="Brown D.W."/>
            <person name="Divon H."/>
            <person name="Uhlig S."/>
            <person name="Proctor R.H."/>
        </authorList>
    </citation>
    <scope>NUCLEOTIDE SEQUENCE [LARGE SCALE GENOMIC DNA]</scope>
    <source>
        <strain evidence="7 8">NRRL 13308</strain>
    </source>
</reference>
<dbReference type="SUPFAM" id="SSF52743">
    <property type="entry name" value="Subtilisin-like"/>
    <property type="match status" value="1"/>
</dbReference>
<protein>
    <submittedName>
        <fullName evidence="7">Peptidase S8 S53 subtilisin kexin sedolisin</fullName>
    </submittedName>
</protein>
<keyword evidence="8" id="KW-1185">Reference proteome</keyword>
<dbReference type="Proteomes" id="UP000536711">
    <property type="component" value="Unassembled WGS sequence"/>
</dbReference>
<dbReference type="PANTHER" id="PTHR43399:SF4">
    <property type="entry name" value="CELL WALL-ASSOCIATED PROTEASE"/>
    <property type="match status" value="1"/>
</dbReference>
<dbReference type="PANTHER" id="PTHR43399">
    <property type="entry name" value="SUBTILISIN-RELATED"/>
    <property type="match status" value="1"/>
</dbReference>
<dbReference type="GO" id="GO:0004252">
    <property type="term" value="F:serine-type endopeptidase activity"/>
    <property type="evidence" value="ECO:0007669"/>
    <property type="project" value="UniProtKB-UniRule"/>
</dbReference>
<dbReference type="GO" id="GO:0006508">
    <property type="term" value="P:proteolysis"/>
    <property type="evidence" value="ECO:0007669"/>
    <property type="project" value="UniProtKB-KW"/>
</dbReference>
<dbReference type="InterPro" id="IPR051048">
    <property type="entry name" value="Peptidase_S8/S53_subtilisin"/>
</dbReference>
<comment type="similarity">
    <text evidence="1 5">Belongs to the peptidase S8 family.</text>
</comment>
<evidence type="ECO:0000259" key="6">
    <source>
        <dbReference type="Pfam" id="PF00082"/>
    </source>
</evidence>
<evidence type="ECO:0000256" key="4">
    <source>
        <dbReference type="ARBA" id="ARBA00022825"/>
    </source>
</evidence>
<evidence type="ECO:0000313" key="7">
    <source>
        <dbReference type="EMBL" id="KAF4445214.1"/>
    </source>
</evidence>
<keyword evidence="4 5" id="KW-0720">Serine protease</keyword>
<dbReference type="InterPro" id="IPR023828">
    <property type="entry name" value="Peptidase_S8_Ser-AS"/>
</dbReference>
<dbReference type="InterPro" id="IPR034058">
    <property type="entry name" value="TagA/B/C/D_pept_dom"/>
</dbReference>
<evidence type="ECO:0000256" key="3">
    <source>
        <dbReference type="ARBA" id="ARBA00022801"/>
    </source>
</evidence>
<dbReference type="InterPro" id="IPR000209">
    <property type="entry name" value="Peptidase_S8/S53_dom"/>
</dbReference>
<dbReference type="InterPro" id="IPR015500">
    <property type="entry name" value="Peptidase_S8_subtilisin-rel"/>
</dbReference>
<dbReference type="AlphaFoldDB" id="A0A8H4NNQ7"/>
<feature type="active site" description="Charge relay system" evidence="5">
    <location>
        <position position="269"/>
    </location>
</feature>
<evidence type="ECO:0000256" key="2">
    <source>
        <dbReference type="ARBA" id="ARBA00022670"/>
    </source>
</evidence>
<evidence type="ECO:0000313" key="8">
    <source>
        <dbReference type="Proteomes" id="UP000536711"/>
    </source>
</evidence>
<comment type="caution">
    <text evidence="7">The sequence shown here is derived from an EMBL/GenBank/DDBJ whole genome shotgun (WGS) entry which is preliminary data.</text>
</comment>
<dbReference type="Gene3D" id="2.60.120.380">
    <property type="match status" value="1"/>
</dbReference>
<dbReference type="Gene3D" id="3.40.50.200">
    <property type="entry name" value="Peptidase S8/S53 domain"/>
    <property type="match status" value="1"/>
</dbReference>
<keyword evidence="2 5" id="KW-0645">Protease</keyword>
<evidence type="ECO:0000256" key="1">
    <source>
        <dbReference type="ARBA" id="ARBA00011073"/>
    </source>
</evidence>
<sequence>MAGITINGNTINPAAVPGVPQTAERTNFILIQSKDVDLSLEQKLELEDHFNVEIQEYVAKNTYLCRYEEEDLEALRNLDYIKAVSMSVSIPLKHKKSLLLTSSSYLREFKSTKSLKDAVKNDNHQTEYKVDCVLHDKPNADVQEMAKHIAQAAQVDLKELQITPTAIRLTVHQDRLPELVKLDSVNRIEEVHPIELLNHDARETLNVDKMVLSTPYEGKGQTICVADSGFDQGKVIDDLSTKVHPAFPDRVELLESFWYPDDYTDKIGHGTHVCASICGTGVYKDGNTSIRGTAPAARLMVQNMTKLHGHNRWGIEAPDDLFTKLFEKPYNLGVRIHSNSWSTAWDDDKGQADYDYKATRTDQFVYEHQDFIILVAAGNHGTKATENTGHIGAASAAKNCITVGATGSKRLNNGQRWRLNKEDGHRGIEQTAQFSSRGPTKPDADGLGGRIKPDVVAPGIAILSAASRALSSDNAARTRYGRSLDPDWLYMSGTSMSTPLVAGCVALLREALQEHGKQHPSAALVKALLVNGAENFSQAIAPGLGYDYEQGFGRVDVQRSIAAVRELTFIDGGNNLENTKFDVPALRQITEQERQWESAEIPLPSGRNRIIVTLAYPDVAGGLLQHDLNLIVQSAGVERHGNMGKGDGFDHTNNVEKVIWNNVPGSTFKVVVKVYNITKPRDTAPFAVSWYIPTLAKL</sequence>
<dbReference type="EMBL" id="JAADJF010000004">
    <property type="protein sequence ID" value="KAF4445214.1"/>
    <property type="molecule type" value="Genomic_DNA"/>
</dbReference>
<feature type="domain" description="Peptidase S8/S53" evidence="6">
    <location>
        <begin position="218"/>
        <end position="553"/>
    </location>
</feature>
<gene>
    <name evidence="7" type="ORF">FACUT_81</name>
</gene>
<dbReference type="PRINTS" id="PR00723">
    <property type="entry name" value="SUBTILISIN"/>
</dbReference>
<dbReference type="OrthoDB" id="10256524at2759"/>
<dbReference type="InterPro" id="IPR008979">
    <property type="entry name" value="Galactose-bd-like_sf"/>
</dbReference>
<dbReference type="CDD" id="cd04842">
    <property type="entry name" value="Peptidases_S8_Kp43_protease"/>
    <property type="match status" value="1"/>
</dbReference>
<evidence type="ECO:0000256" key="5">
    <source>
        <dbReference type="PROSITE-ProRule" id="PRU01240"/>
    </source>
</evidence>